<proteinExistence type="predicted"/>
<name>A0A5S3PTG5_9FLAO</name>
<comment type="caution">
    <text evidence="1">The sequence shown here is derived from an EMBL/GenBank/DDBJ whole genome shotgun (WGS) entry which is preliminary data.</text>
</comment>
<keyword evidence="2" id="KW-1185">Reference proteome</keyword>
<dbReference type="Proteomes" id="UP000310314">
    <property type="component" value="Unassembled WGS sequence"/>
</dbReference>
<evidence type="ECO:0000313" key="1">
    <source>
        <dbReference type="EMBL" id="TMM55980.1"/>
    </source>
</evidence>
<dbReference type="RefSeq" id="WP_138658848.1">
    <property type="nucleotide sequence ID" value="NZ_VATY01000003.1"/>
</dbReference>
<dbReference type="OrthoDB" id="1445768at2"/>
<evidence type="ECO:0000313" key="2">
    <source>
        <dbReference type="Proteomes" id="UP000310314"/>
    </source>
</evidence>
<evidence type="ECO:0008006" key="3">
    <source>
        <dbReference type="Google" id="ProtNLM"/>
    </source>
</evidence>
<accession>A0A5S3PTG5</accession>
<gene>
    <name evidence="1" type="ORF">FEE95_15165</name>
</gene>
<sequence>MRYLPLIFLLSFCCDGYGQVQFSERYEKFKEQLKPTIVYDSVARYKNGNIKFKTVVARFHTEDYVFYQYIGDYEEYFRDGSLSGTWKFDDYGVPFDTKIYDGTGSLSCEIKLLEFDTTAKSAFEFLDSEECLKFKTFEKYYRYSFRLCDTYLYKEGHKMNGTKIGLWKFYDADGNLKKEKEY</sequence>
<dbReference type="EMBL" id="VATY01000003">
    <property type="protein sequence ID" value="TMM55980.1"/>
    <property type="molecule type" value="Genomic_DNA"/>
</dbReference>
<dbReference type="AlphaFoldDB" id="A0A5S3PTG5"/>
<reference evidence="1 2" key="1">
    <citation type="submission" date="2019-05" db="EMBL/GenBank/DDBJ databases">
        <authorList>
            <person name="Zhang J.-Y."/>
            <person name="Feg X."/>
            <person name="Du Z.-J."/>
        </authorList>
    </citation>
    <scope>NUCLEOTIDE SEQUENCE [LARGE SCALE GENOMIC DNA]</scope>
    <source>
        <strain evidence="1 2">RZ26</strain>
    </source>
</reference>
<protein>
    <recommendedName>
        <fullName evidence="3">MORN repeat variant</fullName>
    </recommendedName>
</protein>
<organism evidence="1 2">
    <name type="scientific">Maribacter algarum</name>
    <name type="common">ex Zhang et al. 2020</name>
    <dbReference type="NCBI Taxonomy" id="2578118"/>
    <lineage>
        <taxon>Bacteria</taxon>
        <taxon>Pseudomonadati</taxon>
        <taxon>Bacteroidota</taxon>
        <taxon>Flavobacteriia</taxon>
        <taxon>Flavobacteriales</taxon>
        <taxon>Flavobacteriaceae</taxon>
        <taxon>Maribacter</taxon>
    </lineage>
</organism>